<comment type="caution">
    <text evidence="2">The sequence shown here is derived from an EMBL/GenBank/DDBJ whole genome shotgun (WGS) entry which is preliminary data.</text>
</comment>
<evidence type="ECO:0000313" key="2">
    <source>
        <dbReference type="EMBL" id="KAH7300724.1"/>
    </source>
</evidence>
<accession>A0A8T2RYE8</accession>
<keyword evidence="1" id="KW-0732">Signal</keyword>
<gene>
    <name evidence="2" type="ORF">KP509_24G076100</name>
</gene>
<dbReference type="EMBL" id="CM035429">
    <property type="protein sequence ID" value="KAH7300724.1"/>
    <property type="molecule type" value="Genomic_DNA"/>
</dbReference>
<protein>
    <submittedName>
        <fullName evidence="2">Uncharacterized protein</fullName>
    </submittedName>
</protein>
<dbReference type="OrthoDB" id="10430242at2759"/>
<feature type="chain" id="PRO_5035833312" evidence="1">
    <location>
        <begin position="41"/>
        <end position="123"/>
    </location>
</feature>
<feature type="signal peptide" evidence="1">
    <location>
        <begin position="1"/>
        <end position="40"/>
    </location>
</feature>
<proteinExistence type="predicted"/>
<evidence type="ECO:0000313" key="3">
    <source>
        <dbReference type="Proteomes" id="UP000825935"/>
    </source>
</evidence>
<name>A0A8T2RYE8_CERRI</name>
<organism evidence="2 3">
    <name type="scientific">Ceratopteris richardii</name>
    <name type="common">Triangle waterfern</name>
    <dbReference type="NCBI Taxonomy" id="49495"/>
    <lineage>
        <taxon>Eukaryota</taxon>
        <taxon>Viridiplantae</taxon>
        <taxon>Streptophyta</taxon>
        <taxon>Embryophyta</taxon>
        <taxon>Tracheophyta</taxon>
        <taxon>Polypodiopsida</taxon>
        <taxon>Polypodiidae</taxon>
        <taxon>Polypodiales</taxon>
        <taxon>Pteridineae</taxon>
        <taxon>Pteridaceae</taxon>
        <taxon>Parkerioideae</taxon>
        <taxon>Ceratopteris</taxon>
    </lineage>
</organism>
<evidence type="ECO:0000256" key="1">
    <source>
        <dbReference type="SAM" id="SignalP"/>
    </source>
</evidence>
<dbReference type="AlphaFoldDB" id="A0A8T2RYE8"/>
<keyword evidence="3" id="KW-1185">Reference proteome</keyword>
<sequence>MMNMMMKSRSTITMARMLLLAKSLLMILLMVCLLQEQTTAHRIGSPFLQSAARKEVADIIAQPCNGAICPLVYYDTDYVICGDQKLPAYSNCCVLYSCLPDITDCHLVLQNDEGIVDCSSSKI</sequence>
<dbReference type="Proteomes" id="UP000825935">
    <property type="component" value="Chromosome 24"/>
</dbReference>
<reference evidence="2" key="1">
    <citation type="submission" date="2021-08" db="EMBL/GenBank/DDBJ databases">
        <title>WGS assembly of Ceratopteris richardii.</title>
        <authorList>
            <person name="Marchant D.B."/>
            <person name="Chen G."/>
            <person name="Jenkins J."/>
            <person name="Shu S."/>
            <person name="Leebens-Mack J."/>
            <person name="Grimwood J."/>
            <person name="Schmutz J."/>
            <person name="Soltis P."/>
            <person name="Soltis D."/>
            <person name="Chen Z.-H."/>
        </authorList>
    </citation>
    <scope>NUCLEOTIDE SEQUENCE</scope>
    <source>
        <strain evidence="2">Whitten #5841</strain>
        <tissue evidence="2">Leaf</tissue>
    </source>
</reference>